<gene>
    <name evidence="1" type="ORF">HNR07_000105</name>
</gene>
<reference evidence="1 2" key="1">
    <citation type="submission" date="2020-08" db="EMBL/GenBank/DDBJ databases">
        <title>Sequencing the genomes of 1000 actinobacteria strains.</title>
        <authorList>
            <person name="Klenk H.-P."/>
        </authorList>
    </citation>
    <scope>NUCLEOTIDE SEQUENCE [LARGE SCALE GENOMIC DNA]</scope>
    <source>
        <strain evidence="1 2">DSM 44598</strain>
    </source>
</reference>
<evidence type="ECO:0000313" key="2">
    <source>
        <dbReference type="Proteomes" id="UP000579647"/>
    </source>
</evidence>
<dbReference type="Pfam" id="PF12079">
    <property type="entry name" value="DUF3558"/>
    <property type="match status" value="1"/>
</dbReference>
<proteinExistence type="predicted"/>
<dbReference type="RefSeq" id="WP_184360438.1">
    <property type="nucleotide sequence ID" value="NZ_BAAAKM010000013.1"/>
</dbReference>
<organism evidence="1 2">
    <name type="scientific">Nocardiopsis metallicus</name>
    <dbReference type="NCBI Taxonomy" id="179819"/>
    <lineage>
        <taxon>Bacteria</taxon>
        <taxon>Bacillati</taxon>
        <taxon>Actinomycetota</taxon>
        <taxon>Actinomycetes</taxon>
        <taxon>Streptosporangiales</taxon>
        <taxon>Nocardiopsidaceae</taxon>
        <taxon>Nocardiopsis</taxon>
    </lineage>
</organism>
<keyword evidence="2" id="KW-1185">Reference proteome</keyword>
<accession>A0A840WFW9</accession>
<dbReference type="Proteomes" id="UP000579647">
    <property type="component" value="Unassembled WGS sequence"/>
</dbReference>
<name>A0A840WFW9_9ACTN</name>
<sequence length="174" mass="17977">MRGPGWAATAAAVVLVGGCSGEVELADRDSIDQFGVPALDLDAEHPCDLVPDATAVELGILHEDGSGSAQSDGNCYFTNRVDASVDVRVDRFDEDLATESAVAATVSAAFSGAEGREFASVEGYPGFTTAFPDSCDLLVATSDEHELFVQVSADDACDTAVEVARTVIANSPES</sequence>
<protein>
    <recommendedName>
        <fullName evidence="3">DUF3558 domain-containing protein</fullName>
    </recommendedName>
</protein>
<evidence type="ECO:0000313" key="1">
    <source>
        <dbReference type="EMBL" id="MBB5488968.1"/>
    </source>
</evidence>
<dbReference type="EMBL" id="JACHDO010000001">
    <property type="protein sequence ID" value="MBB5488968.1"/>
    <property type="molecule type" value="Genomic_DNA"/>
</dbReference>
<comment type="caution">
    <text evidence="1">The sequence shown here is derived from an EMBL/GenBank/DDBJ whole genome shotgun (WGS) entry which is preliminary data.</text>
</comment>
<dbReference type="PROSITE" id="PS51257">
    <property type="entry name" value="PROKAR_LIPOPROTEIN"/>
    <property type="match status" value="1"/>
</dbReference>
<dbReference type="InterPro" id="IPR024520">
    <property type="entry name" value="DUF3558"/>
</dbReference>
<evidence type="ECO:0008006" key="3">
    <source>
        <dbReference type="Google" id="ProtNLM"/>
    </source>
</evidence>
<dbReference type="AlphaFoldDB" id="A0A840WFW9"/>